<organism evidence="2 3">
    <name type="scientific">Vibrio tetraodonis subsp. pristinus</name>
    <dbReference type="NCBI Taxonomy" id="2695891"/>
    <lineage>
        <taxon>Bacteria</taxon>
        <taxon>Pseudomonadati</taxon>
        <taxon>Pseudomonadota</taxon>
        <taxon>Gammaproteobacteria</taxon>
        <taxon>Vibrionales</taxon>
        <taxon>Vibrionaceae</taxon>
        <taxon>Vibrio</taxon>
    </lineage>
</organism>
<proteinExistence type="predicted"/>
<dbReference type="EMBL" id="WWEU01000004">
    <property type="protein sequence ID" value="MYM60276.1"/>
    <property type="molecule type" value="Genomic_DNA"/>
</dbReference>
<dbReference type="CDD" id="cd04301">
    <property type="entry name" value="NAT_SF"/>
    <property type="match status" value="1"/>
</dbReference>
<dbReference type="InterPro" id="IPR016181">
    <property type="entry name" value="Acyl_CoA_acyltransferase"/>
</dbReference>
<feature type="domain" description="N-acetyltransferase" evidence="1">
    <location>
        <begin position="20"/>
        <end position="175"/>
    </location>
</feature>
<dbReference type="SUPFAM" id="SSF55729">
    <property type="entry name" value="Acyl-CoA N-acyltransferases (Nat)"/>
    <property type="match status" value="1"/>
</dbReference>
<evidence type="ECO:0000259" key="1">
    <source>
        <dbReference type="PROSITE" id="PS51186"/>
    </source>
</evidence>
<protein>
    <submittedName>
        <fullName evidence="2">GNAT family N-acetyltransferase</fullName>
    </submittedName>
</protein>
<reference evidence="2 3" key="1">
    <citation type="submission" date="2020-01" db="EMBL/GenBank/DDBJ databases">
        <title>Draft Genome Sequence of Vibrio sp. strain OCN044, Isolated from a Healthy Coral at Palmyra Atoll.</title>
        <authorList>
            <person name="Videau P."/>
            <person name="Loughran R."/>
            <person name="Esquivel A."/>
            <person name="Deadmond M."/>
            <person name="Paddock B.E."/>
            <person name="Saw J.H."/>
            <person name="Ushijima B."/>
        </authorList>
    </citation>
    <scope>NUCLEOTIDE SEQUENCE [LARGE SCALE GENOMIC DNA]</scope>
    <source>
        <strain evidence="2 3">OCN044</strain>
    </source>
</reference>
<comment type="caution">
    <text evidence="2">The sequence shown here is derived from an EMBL/GenBank/DDBJ whole genome shotgun (WGS) entry which is preliminary data.</text>
</comment>
<dbReference type="Gene3D" id="3.40.630.30">
    <property type="match status" value="1"/>
</dbReference>
<name>A0A6L8LYU7_9VIBR</name>
<dbReference type="InterPro" id="IPR000182">
    <property type="entry name" value="GNAT_dom"/>
</dbReference>
<evidence type="ECO:0000313" key="2">
    <source>
        <dbReference type="EMBL" id="MYM60276.1"/>
    </source>
</evidence>
<dbReference type="InterPro" id="IPR051531">
    <property type="entry name" value="N-acetyltransferase"/>
</dbReference>
<dbReference type="RefSeq" id="WP_160930724.1">
    <property type="nucleotide sequence ID" value="NZ_WWEU01000004.1"/>
</dbReference>
<dbReference type="AlphaFoldDB" id="A0A6L8LYU7"/>
<keyword evidence="2" id="KW-0808">Transferase</keyword>
<gene>
    <name evidence="2" type="ORF">GTG28_13665</name>
</gene>
<evidence type="ECO:0000313" key="3">
    <source>
        <dbReference type="Proteomes" id="UP000478571"/>
    </source>
</evidence>
<dbReference type="PROSITE" id="PS51186">
    <property type="entry name" value="GNAT"/>
    <property type="match status" value="1"/>
</dbReference>
<dbReference type="PANTHER" id="PTHR43792">
    <property type="entry name" value="GNAT FAMILY, PUTATIVE (AFU_ORTHOLOGUE AFUA_3G00765)-RELATED-RELATED"/>
    <property type="match status" value="1"/>
</dbReference>
<keyword evidence="3" id="KW-1185">Reference proteome</keyword>
<sequence>MQIELPNIRIQNSIFTTSNLMFKPVCASDGKELFDAFSANAFHPDLALSKLDTLNKARQWCGDRSRDWQTNECFVWTCRHRVDLSLVGQVTLLPRLKDVALAYWVAPEKRGRGYATTMCREVLRYTIDIGYKGSIWAGVHTWNRGSIAVLCKLGFEQIEPQNDFIKEFHLPIQSL</sequence>
<dbReference type="Proteomes" id="UP000478571">
    <property type="component" value="Unassembled WGS sequence"/>
</dbReference>
<dbReference type="GO" id="GO:0016747">
    <property type="term" value="F:acyltransferase activity, transferring groups other than amino-acyl groups"/>
    <property type="evidence" value="ECO:0007669"/>
    <property type="project" value="InterPro"/>
</dbReference>
<dbReference type="Pfam" id="PF13302">
    <property type="entry name" value="Acetyltransf_3"/>
    <property type="match status" value="1"/>
</dbReference>
<accession>A0A6L8LYU7</accession>